<protein>
    <recommendedName>
        <fullName evidence="6">Peptidase M16 N-terminal domain-containing protein</fullName>
    </recommendedName>
</protein>
<evidence type="ECO:0000256" key="5">
    <source>
        <dbReference type="ARBA" id="ARBA00023049"/>
    </source>
</evidence>
<dbReference type="Proteomes" id="UP000035740">
    <property type="component" value="Unassembled WGS sequence"/>
</dbReference>
<dbReference type="InterPro" id="IPR011249">
    <property type="entry name" value="Metalloenz_LuxS/M16"/>
</dbReference>
<dbReference type="Gramene" id="KMS65337">
    <property type="protein sequence ID" value="KMS65337"/>
    <property type="gene ID" value="BVRB_037010"/>
</dbReference>
<dbReference type="GO" id="GO:0005739">
    <property type="term" value="C:mitochondrion"/>
    <property type="evidence" value="ECO:0007669"/>
    <property type="project" value="TreeGrafter"/>
</dbReference>
<dbReference type="InterPro" id="IPR050361">
    <property type="entry name" value="MPP/UQCRC_Complex"/>
</dbReference>
<dbReference type="PANTHER" id="PTHR11851">
    <property type="entry name" value="METALLOPROTEASE"/>
    <property type="match status" value="1"/>
</dbReference>
<accession>A0A0J7YP59</accession>
<dbReference type="InterPro" id="IPR011765">
    <property type="entry name" value="Pept_M16_N"/>
</dbReference>
<dbReference type="GO" id="GO:0046872">
    <property type="term" value="F:metal ion binding"/>
    <property type="evidence" value="ECO:0007669"/>
    <property type="project" value="UniProtKB-KW"/>
</dbReference>
<keyword evidence="1" id="KW-0645">Protease</keyword>
<evidence type="ECO:0000256" key="4">
    <source>
        <dbReference type="ARBA" id="ARBA00022833"/>
    </source>
</evidence>
<dbReference type="AlphaFoldDB" id="A0A0J7YP59"/>
<evidence type="ECO:0000256" key="2">
    <source>
        <dbReference type="ARBA" id="ARBA00022723"/>
    </source>
</evidence>
<evidence type="ECO:0000256" key="1">
    <source>
        <dbReference type="ARBA" id="ARBA00022670"/>
    </source>
</evidence>
<dbReference type="GO" id="GO:0006508">
    <property type="term" value="P:proteolysis"/>
    <property type="evidence" value="ECO:0007669"/>
    <property type="project" value="UniProtKB-KW"/>
</dbReference>
<sequence>MLRSVARRYRSFVTAPAPWRSNAPASLFANYPATEVSTTSNGVRVATETLPGQTATIQVWIDAGSRYEDENNNGVAHFLE</sequence>
<keyword evidence="8" id="KW-1185">Reference proteome</keyword>
<dbReference type="EMBL" id="KQ110347">
    <property type="protein sequence ID" value="KMS65337.1"/>
    <property type="molecule type" value="Genomic_DNA"/>
</dbReference>
<evidence type="ECO:0000259" key="6">
    <source>
        <dbReference type="Pfam" id="PF00675"/>
    </source>
</evidence>
<name>A0A0J7YP59_BETVV</name>
<evidence type="ECO:0000313" key="8">
    <source>
        <dbReference type="Proteomes" id="UP000035740"/>
    </source>
</evidence>
<feature type="non-terminal residue" evidence="7">
    <location>
        <position position="80"/>
    </location>
</feature>
<proteinExistence type="predicted"/>
<keyword evidence="4" id="KW-0862">Zinc</keyword>
<keyword evidence="3" id="KW-0378">Hydrolase</keyword>
<evidence type="ECO:0000256" key="3">
    <source>
        <dbReference type="ARBA" id="ARBA00022801"/>
    </source>
</evidence>
<evidence type="ECO:0000313" key="7">
    <source>
        <dbReference type="EMBL" id="KMS65337.1"/>
    </source>
</evidence>
<dbReference type="Gene3D" id="3.30.830.10">
    <property type="entry name" value="Metalloenzyme, LuxS/M16 peptidase-like"/>
    <property type="match status" value="1"/>
</dbReference>
<gene>
    <name evidence="7" type="ORF">BVRB_037010</name>
</gene>
<keyword evidence="5" id="KW-0482">Metalloprotease</keyword>
<dbReference type="SUPFAM" id="SSF63411">
    <property type="entry name" value="LuxS/MPP-like metallohydrolase"/>
    <property type="match status" value="1"/>
</dbReference>
<keyword evidence="2" id="KW-0479">Metal-binding</keyword>
<dbReference type="PANTHER" id="PTHR11851:SF149">
    <property type="entry name" value="GH01077P"/>
    <property type="match status" value="1"/>
</dbReference>
<reference evidence="7 8" key="1">
    <citation type="journal article" date="2014" name="Nature">
        <title>The genome of the recently domesticated crop plant sugar beet (Beta vulgaris).</title>
        <authorList>
            <person name="Dohm J.C."/>
            <person name="Minoche A.E."/>
            <person name="Holtgrawe D."/>
            <person name="Capella-Gutierrez S."/>
            <person name="Zakrzewski F."/>
            <person name="Tafer H."/>
            <person name="Rupp O."/>
            <person name="Sorensen T.R."/>
            <person name="Stracke R."/>
            <person name="Reinhardt R."/>
            <person name="Goesmann A."/>
            <person name="Kraft T."/>
            <person name="Schulz B."/>
            <person name="Stadler P.F."/>
            <person name="Schmidt T."/>
            <person name="Gabaldon T."/>
            <person name="Lehrach H."/>
            <person name="Weisshaar B."/>
            <person name="Himmelbauer H."/>
        </authorList>
    </citation>
    <scope>NUCLEOTIDE SEQUENCE [LARGE SCALE GENOMIC DNA]</scope>
    <source>
        <tissue evidence="7">Taproot</tissue>
    </source>
</reference>
<organism evidence="7 8">
    <name type="scientific">Beta vulgaris subsp. vulgaris</name>
    <name type="common">Beet</name>
    <dbReference type="NCBI Taxonomy" id="3555"/>
    <lineage>
        <taxon>Eukaryota</taxon>
        <taxon>Viridiplantae</taxon>
        <taxon>Streptophyta</taxon>
        <taxon>Embryophyta</taxon>
        <taxon>Tracheophyta</taxon>
        <taxon>Spermatophyta</taxon>
        <taxon>Magnoliopsida</taxon>
        <taxon>eudicotyledons</taxon>
        <taxon>Gunneridae</taxon>
        <taxon>Pentapetalae</taxon>
        <taxon>Caryophyllales</taxon>
        <taxon>Chenopodiaceae</taxon>
        <taxon>Betoideae</taxon>
        <taxon>Beta</taxon>
    </lineage>
</organism>
<dbReference type="Pfam" id="PF00675">
    <property type="entry name" value="Peptidase_M16"/>
    <property type="match status" value="1"/>
</dbReference>
<dbReference type="GO" id="GO:0008237">
    <property type="term" value="F:metallopeptidase activity"/>
    <property type="evidence" value="ECO:0007669"/>
    <property type="project" value="UniProtKB-KW"/>
</dbReference>
<dbReference type="OrthoDB" id="1717050at2759"/>
<feature type="domain" description="Peptidase M16 N-terminal" evidence="6">
    <location>
        <begin position="44"/>
        <end position="80"/>
    </location>
</feature>